<sequence>MPPQQQQTDALKEAQIQLALQALKQDANLSERRAAAIYRVPQSTLSTRRTGRPSRANTIANSRGLDNNKEQVIVQHILDLDARGFAPQLLAVADMANSLRAKRNLGPVGINWPSTFVKRQPELKVRFNQKYNYKRAKCEDPKVIRGWFRLVENTKAKYSILDDNTYNFDEAGFIMGVISTGAVVTALERRGRPKTVQLGNWEWTTVIESINARGWAIPPFIIFQGKHHLSAWYQEKDLPQNWIIGVSANGWTTNELGLEWLKHFNAHTKERSVSSYRLLVINSHKSHNSLQFQQYCKDNKIVTLSLDVKLRTLSPQLPTNNEPWQSQTPSNTLEFGSQSTLIREKYKKQQGSSPNSVLSALEHYAKGGAILSHKLVLAQQQIAELQAANEAATQRKLHKRKRVKAEGTLVAEDGLRLATLREFRARSDGKKAKKQVRAEGGKLSQQRCRRCGEGGHNARTCKNEVEEVSK</sequence>
<dbReference type="EMBL" id="JAPHNI010000152">
    <property type="protein sequence ID" value="KAJ8115204.1"/>
    <property type="molecule type" value="Genomic_DNA"/>
</dbReference>
<accession>A0ACC2IJ36</accession>
<organism evidence="1 2">
    <name type="scientific">Boeremia exigua</name>
    <dbReference type="NCBI Taxonomy" id="749465"/>
    <lineage>
        <taxon>Eukaryota</taxon>
        <taxon>Fungi</taxon>
        <taxon>Dikarya</taxon>
        <taxon>Ascomycota</taxon>
        <taxon>Pezizomycotina</taxon>
        <taxon>Dothideomycetes</taxon>
        <taxon>Pleosporomycetidae</taxon>
        <taxon>Pleosporales</taxon>
        <taxon>Pleosporineae</taxon>
        <taxon>Didymellaceae</taxon>
        <taxon>Boeremia</taxon>
    </lineage>
</organism>
<gene>
    <name evidence="1" type="ORF">OPT61_g3088</name>
</gene>
<name>A0ACC2IJ36_9PLEO</name>
<evidence type="ECO:0000313" key="1">
    <source>
        <dbReference type="EMBL" id="KAJ8115204.1"/>
    </source>
</evidence>
<dbReference type="Proteomes" id="UP001153331">
    <property type="component" value="Unassembled WGS sequence"/>
</dbReference>
<comment type="caution">
    <text evidence="1">The sequence shown here is derived from an EMBL/GenBank/DDBJ whole genome shotgun (WGS) entry which is preliminary data.</text>
</comment>
<reference evidence="1" key="1">
    <citation type="submission" date="2022-11" db="EMBL/GenBank/DDBJ databases">
        <title>Genome Sequence of Boeremia exigua.</title>
        <authorList>
            <person name="Buettner E."/>
        </authorList>
    </citation>
    <scope>NUCLEOTIDE SEQUENCE</scope>
    <source>
        <strain evidence="1">CU02</strain>
    </source>
</reference>
<protein>
    <submittedName>
        <fullName evidence="1">Uncharacterized protein</fullName>
    </submittedName>
</protein>
<keyword evidence="2" id="KW-1185">Reference proteome</keyword>
<evidence type="ECO:0000313" key="2">
    <source>
        <dbReference type="Proteomes" id="UP001153331"/>
    </source>
</evidence>
<proteinExistence type="predicted"/>